<comment type="caution">
    <text evidence="4">The sequence shown here is derived from an EMBL/GenBank/DDBJ whole genome shotgun (WGS) entry which is preliminary data.</text>
</comment>
<sequence length="157" mass="17473">MENRKLPPAPFKLATWKTTTGSWADADLQISDLLENPIIRVEQTSGLLWICTSDTVLRDHIHNHTTALNNMPGLDGTGCKYFLHKGGMTAERGGAWVLYKLANAFEVFRAAGGVGYHEEEILETGCSSREHDGSSTSSIRSRSRVSTPHLVRDRDYR</sequence>
<dbReference type="Proteomes" id="UP000614610">
    <property type="component" value="Unassembled WGS sequence"/>
</dbReference>
<dbReference type="EMBL" id="WIPF01000028">
    <property type="protein sequence ID" value="KAF3225293.1"/>
    <property type="molecule type" value="Genomic_DNA"/>
</dbReference>
<dbReference type="Proteomes" id="UP000483672">
    <property type="component" value="Unassembled WGS sequence"/>
</dbReference>
<feature type="region of interest" description="Disordered" evidence="1">
    <location>
        <begin position="125"/>
        <end position="157"/>
    </location>
</feature>
<gene>
    <name evidence="3" type="ORF">TWF106_004737</name>
    <name evidence="5" type="ORF">TWF191_005343</name>
    <name evidence="4" type="ORF">TWF679_006898</name>
    <name evidence="2" type="ORF">TWF788_005009</name>
</gene>
<proteinExistence type="predicted"/>
<organism evidence="4 9">
    <name type="scientific">Orbilia oligospora</name>
    <name type="common">Nematode-trapping fungus</name>
    <name type="synonym">Arthrobotrys oligospora</name>
    <dbReference type="NCBI Taxonomy" id="2813651"/>
    <lineage>
        <taxon>Eukaryota</taxon>
        <taxon>Fungi</taxon>
        <taxon>Dikarya</taxon>
        <taxon>Ascomycota</taxon>
        <taxon>Pezizomycotina</taxon>
        <taxon>Orbiliomycetes</taxon>
        <taxon>Orbiliales</taxon>
        <taxon>Orbiliaceae</taxon>
        <taxon>Orbilia</taxon>
    </lineage>
</organism>
<dbReference type="EMBL" id="WIWT01000039">
    <property type="protein sequence ID" value="KAF3210150.1"/>
    <property type="molecule type" value="Genomic_DNA"/>
</dbReference>
<evidence type="ECO:0000313" key="5">
    <source>
        <dbReference type="EMBL" id="KAF3225293.1"/>
    </source>
</evidence>
<dbReference type="Proteomes" id="UP000479691">
    <property type="component" value="Unassembled WGS sequence"/>
</dbReference>
<dbReference type="OrthoDB" id="5325457at2759"/>
<evidence type="ECO:0000256" key="1">
    <source>
        <dbReference type="SAM" id="MobiDB-lite"/>
    </source>
</evidence>
<reference evidence="6 7" key="1">
    <citation type="submission" date="2019-06" db="EMBL/GenBank/DDBJ databases">
        <authorList>
            <person name="Palmer J.M."/>
        </authorList>
    </citation>
    <scope>NUCLEOTIDE SEQUENCE</scope>
    <source>
        <strain evidence="3 6">TWF106</strain>
        <strain evidence="5 8">TWF191</strain>
        <strain evidence="4">TWF679</strain>
        <strain evidence="2 7">TWF788</strain>
    </source>
</reference>
<accession>A0A6G1MF07</accession>
<name>A0A6G1MF07_ORBOL</name>
<evidence type="ECO:0000313" key="8">
    <source>
        <dbReference type="Proteomes" id="UP000483672"/>
    </source>
</evidence>
<evidence type="ECO:0000313" key="7">
    <source>
        <dbReference type="Proteomes" id="UP000479691"/>
    </source>
</evidence>
<evidence type="ECO:0000313" key="9">
    <source>
        <dbReference type="Proteomes" id="UP000614610"/>
    </source>
</evidence>
<dbReference type="EMBL" id="JAABOE010000023">
    <property type="protein sequence ID" value="KAF3184760.1"/>
    <property type="molecule type" value="Genomic_DNA"/>
</dbReference>
<dbReference type="Proteomes" id="UP000472727">
    <property type="component" value="Unassembled WGS sequence"/>
</dbReference>
<protein>
    <submittedName>
        <fullName evidence="4">Uncharacterized protein</fullName>
    </submittedName>
</protein>
<feature type="compositionally biased region" description="Low complexity" evidence="1">
    <location>
        <begin position="134"/>
        <end position="146"/>
    </location>
</feature>
<dbReference type="EMBL" id="WIWS01000212">
    <property type="protein sequence ID" value="KAF3198227.1"/>
    <property type="molecule type" value="Genomic_DNA"/>
</dbReference>
<evidence type="ECO:0000313" key="6">
    <source>
        <dbReference type="Proteomes" id="UP000472727"/>
    </source>
</evidence>
<evidence type="ECO:0000313" key="3">
    <source>
        <dbReference type="EMBL" id="KAF3198227.1"/>
    </source>
</evidence>
<dbReference type="AlphaFoldDB" id="A0A6G1MF07"/>
<evidence type="ECO:0000313" key="2">
    <source>
        <dbReference type="EMBL" id="KAF3184760.1"/>
    </source>
</evidence>
<evidence type="ECO:0000313" key="4">
    <source>
        <dbReference type="EMBL" id="KAF3210150.1"/>
    </source>
</evidence>